<organism evidence="6 7">
    <name type="scientific">Natronobacterium haloterrestre</name>
    <name type="common">Halobiforma haloterrestris</name>
    <dbReference type="NCBI Taxonomy" id="148448"/>
    <lineage>
        <taxon>Archaea</taxon>
        <taxon>Methanobacteriati</taxon>
        <taxon>Methanobacteriota</taxon>
        <taxon>Stenosarchaea group</taxon>
        <taxon>Halobacteria</taxon>
        <taxon>Halobacteriales</taxon>
        <taxon>Natrialbaceae</taxon>
        <taxon>Natronobacterium</taxon>
    </lineage>
</organism>
<dbReference type="InterPro" id="IPR011761">
    <property type="entry name" value="ATP-grasp"/>
</dbReference>
<dbReference type="GO" id="GO:0016879">
    <property type="term" value="F:ligase activity, forming carbon-nitrogen bonds"/>
    <property type="evidence" value="ECO:0007669"/>
    <property type="project" value="TreeGrafter"/>
</dbReference>
<dbReference type="PANTHER" id="PTHR21621:SF0">
    <property type="entry name" value="BETA-CITRYLGLUTAMATE SYNTHASE B-RELATED"/>
    <property type="match status" value="1"/>
</dbReference>
<dbReference type="Gene3D" id="2.40.70.10">
    <property type="entry name" value="Acid Proteases"/>
    <property type="match status" value="1"/>
</dbReference>
<evidence type="ECO:0000256" key="1">
    <source>
        <dbReference type="ARBA" id="ARBA00022723"/>
    </source>
</evidence>
<feature type="domain" description="ATP-grasp" evidence="5">
    <location>
        <begin position="104"/>
        <end position="285"/>
    </location>
</feature>
<dbReference type="Pfam" id="PF05618">
    <property type="entry name" value="Zn_protease"/>
    <property type="match status" value="1"/>
</dbReference>
<dbReference type="RefSeq" id="WP_089787796.1">
    <property type="nucleotide sequence ID" value="NZ_FOKW01000004.1"/>
</dbReference>
<dbReference type="InterPro" id="IPR008503">
    <property type="entry name" value="Asp_endopeptidase"/>
</dbReference>
<dbReference type="NCBIfam" id="TIGR00768">
    <property type="entry name" value="rimK_fam"/>
    <property type="match status" value="1"/>
</dbReference>
<keyword evidence="6" id="KW-0436">Ligase</keyword>
<dbReference type="Gene3D" id="3.30.470.20">
    <property type="entry name" value="ATP-grasp fold, B domain"/>
    <property type="match status" value="1"/>
</dbReference>
<protein>
    <submittedName>
        <fullName evidence="6">Alpha-L-glutamate ligase, RimK family</fullName>
    </submittedName>
</protein>
<accession>A0A1I1GGY7</accession>
<gene>
    <name evidence="6" type="ORF">SAMN05444422_104322</name>
</gene>
<dbReference type="PANTHER" id="PTHR21621">
    <property type="entry name" value="RIBOSOMAL PROTEIN S6 MODIFICATION PROTEIN"/>
    <property type="match status" value="1"/>
</dbReference>
<evidence type="ECO:0000256" key="3">
    <source>
        <dbReference type="ARBA" id="ARBA00022840"/>
    </source>
</evidence>
<dbReference type="Gene3D" id="3.40.50.20">
    <property type="match status" value="1"/>
</dbReference>
<dbReference type="Pfam" id="PF08443">
    <property type="entry name" value="RimK"/>
    <property type="match status" value="1"/>
</dbReference>
<dbReference type="SUPFAM" id="SSF50630">
    <property type="entry name" value="Acid proteases"/>
    <property type="match status" value="1"/>
</dbReference>
<dbReference type="GO" id="GO:0005737">
    <property type="term" value="C:cytoplasm"/>
    <property type="evidence" value="ECO:0007669"/>
    <property type="project" value="TreeGrafter"/>
</dbReference>
<proteinExistence type="predicted"/>
<keyword evidence="1" id="KW-0479">Metal-binding</keyword>
<reference evidence="7" key="1">
    <citation type="submission" date="2016-10" db="EMBL/GenBank/DDBJ databases">
        <authorList>
            <person name="Varghese N."/>
            <person name="Submissions S."/>
        </authorList>
    </citation>
    <scope>NUCLEOTIDE SEQUENCE [LARGE SCALE GENOMIC DNA]</scope>
    <source>
        <strain evidence="7">DSM 13078</strain>
    </source>
</reference>
<dbReference type="SUPFAM" id="SSF56059">
    <property type="entry name" value="Glutathione synthetase ATP-binding domain-like"/>
    <property type="match status" value="1"/>
</dbReference>
<name>A0A1I1GGY7_NATHA</name>
<keyword evidence="3 4" id="KW-0067">ATP-binding</keyword>
<dbReference type="InterPro" id="IPR004666">
    <property type="entry name" value="Rp_bS6_RimK/Lys_biosynth_LsyX"/>
</dbReference>
<evidence type="ECO:0000256" key="2">
    <source>
        <dbReference type="ARBA" id="ARBA00022741"/>
    </source>
</evidence>
<keyword evidence="7" id="KW-1185">Reference proteome</keyword>
<dbReference type="GO" id="GO:0046872">
    <property type="term" value="F:metal ion binding"/>
    <property type="evidence" value="ECO:0007669"/>
    <property type="project" value="UniProtKB-KW"/>
</dbReference>
<dbReference type="Proteomes" id="UP000199161">
    <property type="component" value="Unassembled WGS sequence"/>
</dbReference>
<keyword evidence="2 4" id="KW-0547">Nucleotide-binding</keyword>
<evidence type="ECO:0000259" key="5">
    <source>
        <dbReference type="PROSITE" id="PS50975"/>
    </source>
</evidence>
<dbReference type="PROSITE" id="PS50975">
    <property type="entry name" value="ATP_GRASP"/>
    <property type="match status" value="1"/>
</dbReference>
<dbReference type="OrthoDB" id="200216at2157"/>
<evidence type="ECO:0000256" key="4">
    <source>
        <dbReference type="PROSITE-ProRule" id="PRU00409"/>
    </source>
</evidence>
<dbReference type="EMBL" id="FOKW01000004">
    <property type="protein sequence ID" value="SFC11049.1"/>
    <property type="molecule type" value="Genomic_DNA"/>
</dbReference>
<sequence>MIDDPVTVGVLSFHTSKETKAILNAVEELGHDTAWLRTENTSVSIVDGSVVLEPDVDVIANRMLLSNTEQPCEELGLANTFAQLVPMLNEPTSVLTAVHKLSTATALASRDVRTPNVTLALSSDTLNAARDRYGEEAVYKTAIGTHGGGTWKVGPDEPVNARVGNRYAFLQELVDREDVRHRDLRVYVVDGEIVAAMYRYAPDNDWRTNVALGGSVEDATGDLPDEAAEMAVRSAEAIGLDYAGVDLVEGDEGWFVLEVNPTAGFKGLYQATGVSPAPRIAKLAIERAGGDVDDERVDELSRVLDDSRPTAQPVQQTPTDTEPAVIGYIEEVVLSGTSGSSTVRAKSDTGATRTSIDTGLAADIGAGPIKSITRIRSGSSKTAKSRPVVDVVVGVGGNQHTVTASVEDRSHMDYPVLLGRDILENYRVDVSRRIDGGDGDTPEE</sequence>
<dbReference type="InterPro" id="IPR013651">
    <property type="entry name" value="ATP-grasp_RimK-type"/>
</dbReference>
<evidence type="ECO:0000313" key="7">
    <source>
        <dbReference type="Proteomes" id="UP000199161"/>
    </source>
</evidence>
<dbReference type="AlphaFoldDB" id="A0A1I1GGY7"/>
<dbReference type="InterPro" id="IPR021109">
    <property type="entry name" value="Peptidase_aspartic_dom_sf"/>
</dbReference>
<dbReference type="GO" id="GO:0005524">
    <property type="term" value="F:ATP binding"/>
    <property type="evidence" value="ECO:0007669"/>
    <property type="project" value="UniProtKB-UniRule"/>
</dbReference>
<evidence type="ECO:0000313" key="6">
    <source>
        <dbReference type="EMBL" id="SFC11049.1"/>
    </source>
</evidence>